<name>A0ABT7DYI4_9NEIS</name>
<feature type="domain" description="Flagellar basal body rod protein N-terminal" evidence="5">
    <location>
        <begin position="7"/>
        <end position="35"/>
    </location>
</feature>
<keyword evidence="3 4" id="KW-0975">Bacterial flagellum</keyword>
<dbReference type="InterPro" id="IPR037925">
    <property type="entry name" value="FlgE/F/G-like"/>
</dbReference>
<dbReference type="Pfam" id="PF00460">
    <property type="entry name" value="Flg_bb_rod"/>
    <property type="match status" value="1"/>
</dbReference>
<dbReference type="InterPro" id="IPR010930">
    <property type="entry name" value="Flg_bb/hook_C_dom"/>
</dbReference>
<dbReference type="Proteomes" id="UP001172778">
    <property type="component" value="Unassembled WGS sequence"/>
</dbReference>
<keyword evidence="8" id="KW-0966">Cell projection</keyword>
<evidence type="ECO:0000256" key="1">
    <source>
        <dbReference type="ARBA" id="ARBA00004117"/>
    </source>
</evidence>
<gene>
    <name evidence="8" type="primary">flgF</name>
    <name evidence="8" type="ORF">PZA18_13830</name>
</gene>
<dbReference type="RefSeq" id="WP_284101442.1">
    <property type="nucleotide sequence ID" value="NZ_JARRAF010000015.1"/>
</dbReference>
<organism evidence="8 9">
    <name type="scientific">Parachitinimonas caeni</name>
    <dbReference type="NCBI Taxonomy" id="3031301"/>
    <lineage>
        <taxon>Bacteria</taxon>
        <taxon>Pseudomonadati</taxon>
        <taxon>Pseudomonadota</taxon>
        <taxon>Betaproteobacteria</taxon>
        <taxon>Neisseriales</taxon>
        <taxon>Chitinibacteraceae</taxon>
        <taxon>Parachitinimonas</taxon>
    </lineage>
</organism>
<dbReference type="InterPro" id="IPR053967">
    <property type="entry name" value="LlgE_F_G-like_D1"/>
</dbReference>
<dbReference type="InterPro" id="IPR001444">
    <property type="entry name" value="Flag_bb_rod_N"/>
</dbReference>
<evidence type="ECO:0000259" key="5">
    <source>
        <dbReference type="Pfam" id="PF00460"/>
    </source>
</evidence>
<reference evidence="8" key="1">
    <citation type="submission" date="2023-03" db="EMBL/GenBank/DDBJ databases">
        <title>Chitinimonas shenzhenensis gen. nov., sp. nov., a novel member of family Burkholderiaceae isolated from activated sludge collected in Shen Zhen, China.</title>
        <authorList>
            <person name="Wang X."/>
        </authorList>
    </citation>
    <scope>NUCLEOTIDE SEQUENCE</scope>
    <source>
        <strain evidence="8">DQS-5</strain>
    </source>
</reference>
<dbReference type="NCBIfam" id="TIGR03506">
    <property type="entry name" value="FlgEFG_subfam"/>
    <property type="match status" value="1"/>
</dbReference>
<dbReference type="SUPFAM" id="SSF117143">
    <property type="entry name" value="Flagellar hook protein flgE"/>
    <property type="match status" value="1"/>
</dbReference>
<dbReference type="InterPro" id="IPR020013">
    <property type="entry name" value="Flagellar_FlgE/F/G"/>
</dbReference>
<comment type="similarity">
    <text evidence="2 4">Belongs to the flagella basal body rod proteins family.</text>
</comment>
<dbReference type="PANTHER" id="PTHR30435">
    <property type="entry name" value="FLAGELLAR PROTEIN"/>
    <property type="match status" value="1"/>
</dbReference>
<keyword evidence="8" id="KW-0969">Cilium</keyword>
<evidence type="ECO:0000259" key="6">
    <source>
        <dbReference type="Pfam" id="PF06429"/>
    </source>
</evidence>
<comment type="subcellular location">
    <subcellularLocation>
        <location evidence="1 4">Bacterial flagellum basal body</location>
    </subcellularLocation>
</comment>
<protein>
    <recommendedName>
        <fullName evidence="4">Flagellar basal-body rod protein FlgF</fullName>
    </recommendedName>
</protein>
<evidence type="ECO:0000256" key="4">
    <source>
        <dbReference type="RuleBase" id="RU362116"/>
    </source>
</evidence>
<evidence type="ECO:0000259" key="7">
    <source>
        <dbReference type="Pfam" id="PF22692"/>
    </source>
</evidence>
<dbReference type="PANTHER" id="PTHR30435:SF19">
    <property type="entry name" value="FLAGELLAR BASAL-BODY ROD PROTEIN FLGG"/>
    <property type="match status" value="1"/>
</dbReference>
<feature type="domain" description="Flagellar hook protein FlgE/F/G-like D1" evidence="7">
    <location>
        <begin position="87"/>
        <end position="136"/>
    </location>
</feature>
<proteinExistence type="inferred from homology"/>
<keyword evidence="8" id="KW-0282">Flagellum</keyword>
<sequence>MLDSIFIGMTGLSSYSKDLKVISNNVTNLNTPGFKSSQLQFGDMFYQDQGAPRDETLRLGNGVNSLATSLNFKAGEYRQTGNDLDLAIKGKGFFILKNDDGSYSYTKAGQFSFNDEGVLVTRSGGKPVMSIDENGSVTQITMAGMRSSDPKATTLVTLTDNLSLNDTTFNIDGVSVFDAAGNEHVIKLTFNNNNATSPGSWKVTVKEKDATLGTYDIKFNAGKPVPGLDSFVVNISPAGVPPLSFTVKLGQDAKSTGGVGETSRIKVDTKDGYGAGSVTKITFDEAGSLVVAYSNGQTSKTRKLAVASFDTLEGLQAVGGNEFVNNNSRALRIGKAGKELGDVASGTIEISNVDLSQEFSDLIIAQRGYQASSQLVSTANEMIKELFDMRGR</sequence>
<dbReference type="Pfam" id="PF06429">
    <property type="entry name" value="Flg_bbr_C"/>
    <property type="match status" value="1"/>
</dbReference>
<evidence type="ECO:0000256" key="2">
    <source>
        <dbReference type="ARBA" id="ARBA00009677"/>
    </source>
</evidence>
<evidence type="ECO:0000313" key="9">
    <source>
        <dbReference type="Proteomes" id="UP001172778"/>
    </source>
</evidence>
<comment type="subunit">
    <text evidence="4">The basal body constitutes a major portion of the flagellar organelle and consists of five rings (E,L,P,S, and M) mounted on a central rod. The rod consists of about 26 subunits of FlgG in the distal portion, and FlgB, FlgC and FlgF are thought to build up the proximal portion of the rod with about 6 subunits each.</text>
</comment>
<evidence type="ECO:0000256" key="3">
    <source>
        <dbReference type="ARBA" id="ARBA00023143"/>
    </source>
</evidence>
<accession>A0ABT7DYI4</accession>
<evidence type="ECO:0000313" key="8">
    <source>
        <dbReference type="EMBL" id="MDK2125130.1"/>
    </source>
</evidence>
<dbReference type="InterPro" id="IPR012836">
    <property type="entry name" value="FlgF"/>
</dbReference>
<comment type="caution">
    <text evidence="8">The sequence shown here is derived from an EMBL/GenBank/DDBJ whole genome shotgun (WGS) entry which is preliminary data.</text>
</comment>
<dbReference type="EMBL" id="JARRAF010000015">
    <property type="protein sequence ID" value="MDK2125130.1"/>
    <property type="molecule type" value="Genomic_DNA"/>
</dbReference>
<dbReference type="NCBIfam" id="TIGR02490">
    <property type="entry name" value="flgF"/>
    <property type="match status" value="1"/>
</dbReference>
<keyword evidence="9" id="KW-1185">Reference proteome</keyword>
<dbReference type="Pfam" id="PF22692">
    <property type="entry name" value="LlgE_F_G_D1"/>
    <property type="match status" value="1"/>
</dbReference>
<feature type="domain" description="Flagellar basal-body/hook protein C-terminal" evidence="6">
    <location>
        <begin position="345"/>
        <end position="386"/>
    </location>
</feature>